<sequence>MAENALIFFLLALSVVEAEISEQDPVYSERTEAYNYQDPSEWLQKDFMILRATSAAWDKAATKCLKTKYVRKDGDKFVHTVEYRGITQIKDGASRLTEQHFEISIKVRKFRTKQKIIEIMEPGKEAKYYLMKMTIP</sequence>
<accession>A0AAQ4DSI9</accession>
<evidence type="ECO:0000313" key="3">
    <source>
        <dbReference type="Proteomes" id="UP001321473"/>
    </source>
</evidence>
<evidence type="ECO:0000256" key="1">
    <source>
        <dbReference type="SAM" id="SignalP"/>
    </source>
</evidence>
<keyword evidence="1" id="KW-0732">Signal</keyword>
<feature type="chain" id="PRO_5042920339" description="Secreted protein" evidence="1">
    <location>
        <begin position="19"/>
        <end position="136"/>
    </location>
</feature>
<proteinExistence type="predicted"/>
<name>A0AAQ4DSI9_AMBAM</name>
<dbReference type="Proteomes" id="UP001321473">
    <property type="component" value="Unassembled WGS sequence"/>
</dbReference>
<organism evidence="2 3">
    <name type="scientific">Amblyomma americanum</name>
    <name type="common">Lone star tick</name>
    <dbReference type="NCBI Taxonomy" id="6943"/>
    <lineage>
        <taxon>Eukaryota</taxon>
        <taxon>Metazoa</taxon>
        <taxon>Ecdysozoa</taxon>
        <taxon>Arthropoda</taxon>
        <taxon>Chelicerata</taxon>
        <taxon>Arachnida</taxon>
        <taxon>Acari</taxon>
        <taxon>Parasitiformes</taxon>
        <taxon>Ixodida</taxon>
        <taxon>Ixodoidea</taxon>
        <taxon>Ixodidae</taxon>
        <taxon>Amblyomminae</taxon>
        <taxon>Amblyomma</taxon>
    </lineage>
</organism>
<evidence type="ECO:0000313" key="2">
    <source>
        <dbReference type="EMBL" id="KAK8765429.1"/>
    </source>
</evidence>
<comment type="caution">
    <text evidence="2">The sequence shown here is derived from an EMBL/GenBank/DDBJ whole genome shotgun (WGS) entry which is preliminary data.</text>
</comment>
<feature type="signal peptide" evidence="1">
    <location>
        <begin position="1"/>
        <end position="18"/>
    </location>
</feature>
<evidence type="ECO:0008006" key="4">
    <source>
        <dbReference type="Google" id="ProtNLM"/>
    </source>
</evidence>
<dbReference type="EMBL" id="JARKHS020027389">
    <property type="protein sequence ID" value="KAK8765429.1"/>
    <property type="molecule type" value="Genomic_DNA"/>
</dbReference>
<keyword evidence="3" id="KW-1185">Reference proteome</keyword>
<reference evidence="2 3" key="1">
    <citation type="journal article" date="2023" name="Arcadia Sci">
        <title>De novo assembly of a long-read Amblyomma americanum tick genome.</title>
        <authorList>
            <person name="Chou S."/>
            <person name="Poskanzer K.E."/>
            <person name="Rollins M."/>
            <person name="Thuy-Boun P.S."/>
        </authorList>
    </citation>
    <scope>NUCLEOTIDE SEQUENCE [LARGE SCALE GENOMIC DNA]</scope>
    <source>
        <strain evidence="2">F_SG_1</strain>
        <tissue evidence="2">Salivary glands</tissue>
    </source>
</reference>
<protein>
    <recommendedName>
        <fullName evidence="4">Secreted protein</fullName>
    </recommendedName>
</protein>
<dbReference type="AlphaFoldDB" id="A0AAQ4DSI9"/>
<gene>
    <name evidence="2" type="ORF">V5799_031962</name>
</gene>